<reference evidence="8" key="1">
    <citation type="submission" date="2021-04" db="EMBL/GenBank/DDBJ databases">
        <authorList>
            <person name="Rodrigo-Torres L."/>
            <person name="Arahal R. D."/>
            <person name="Lucena T."/>
        </authorList>
    </citation>
    <scope>NUCLEOTIDE SEQUENCE</scope>
    <source>
        <strain evidence="8">CECT 9275</strain>
    </source>
</reference>
<dbReference type="Pfam" id="PF08281">
    <property type="entry name" value="Sigma70_r4_2"/>
    <property type="match status" value="1"/>
</dbReference>
<feature type="domain" description="RNA polymerase sigma factor 70 region 4 type 2" evidence="7">
    <location>
        <begin position="119"/>
        <end position="167"/>
    </location>
</feature>
<dbReference type="GO" id="GO:0006352">
    <property type="term" value="P:DNA-templated transcription initiation"/>
    <property type="evidence" value="ECO:0007669"/>
    <property type="project" value="InterPro"/>
</dbReference>
<dbReference type="InterPro" id="IPR013249">
    <property type="entry name" value="RNA_pol_sigma70_r4_t2"/>
</dbReference>
<keyword evidence="4" id="KW-0238">DNA-binding</keyword>
<gene>
    <name evidence="8" type="primary">sigE_2</name>
    <name evidence="8" type="ORF">DYBT9275_03431</name>
</gene>
<dbReference type="Gene3D" id="1.10.1740.10">
    <property type="match status" value="1"/>
</dbReference>
<dbReference type="Gene3D" id="1.10.10.10">
    <property type="entry name" value="Winged helix-like DNA-binding domain superfamily/Winged helix DNA-binding domain"/>
    <property type="match status" value="1"/>
</dbReference>
<dbReference type="InterPro" id="IPR013325">
    <property type="entry name" value="RNA_pol_sigma_r2"/>
</dbReference>
<comment type="similarity">
    <text evidence="1">Belongs to the sigma-70 factor family. ECF subfamily.</text>
</comment>
<proteinExistence type="inferred from homology"/>
<dbReference type="EMBL" id="CAJRAF010000002">
    <property type="protein sequence ID" value="CAG5004719.1"/>
    <property type="molecule type" value="Genomic_DNA"/>
</dbReference>
<dbReference type="InterPro" id="IPR007627">
    <property type="entry name" value="RNA_pol_sigma70_r2"/>
</dbReference>
<dbReference type="GO" id="GO:0003677">
    <property type="term" value="F:DNA binding"/>
    <property type="evidence" value="ECO:0007669"/>
    <property type="project" value="UniProtKB-KW"/>
</dbReference>
<evidence type="ECO:0000256" key="4">
    <source>
        <dbReference type="ARBA" id="ARBA00023125"/>
    </source>
</evidence>
<keyword evidence="9" id="KW-1185">Reference proteome</keyword>
<dbReference type="NCBIfam" id="TIGR02937">
    <property type="entry name" value="sigma70-ECF"/>
    <property type="match status" value="1"/>
</dbReference>
<dbReference type="Pfam" id="PF04542">
    <property type="entry name" value="Sigma70_r2"/>
    <property type="match status" value="1"/>
</dbReference>
<dbReference type="RefSeq" id="WP_215239931.1">
    <property type="nucleotide sequence ID" value="NZ_CAJRAF010000002.1"/>
</dbReference>
<evidence type="ECO:0000259" key="7">
    <source>
        <dbReference type="Pfam" id="PF08281"/>
    </source>
</evidence>
<sequence length="177" mass="21185">MDQQREILDGCRRNDRKSQEELYYAFYPAMFSLCKKFFADEHEILTALNNGMMRVFKNIDQYDPRRGELFNWMYTVIRNACLTMIRDKKPETTQELKENMSDISQYDPFRSSEWDDIFHYLDQLPPATRAVCSLFYLEGFSIKEITKETGMKDGTVKWHLNESRNRLKTIFVKSKEL</sequence>
<evidence type="ECO:0000256" key="1">
    <source>
        <dbReference type="ARBA" id="ARBA00010641"/>
    </source>
</evidence>
<organism evidence="8 9">
    <name type="scientific">Dyadobacter helix</name>
    <dbReference type="NCBI Taxonomy" id="2822344"/>
    <lineage>
        <taxon>Bacteria</taxon>
        <taxon>Pseudomonadati</taxon>
        <taxon>Bacteroidota</taxon>
        <taxon>Cytophagia</taxon>
        <taxon>Cytophagales</taxon>
        <taxon>Spirosomataceae</taxon>
        <taxon>Dyadobacter</taxon>
    </lineage>
</organism>
<comment type="caution">
    <text evidence="8">The sequence shown here is derived from an EMBL/GenBank/DDBJ whole genome shotgun (WGS) entry which is preliminary data.</text>
</comment>
<feature type="domain" description="RNA polymerase sigma-70 region 2" evidence="6">
    <location>
        <begin position="22"/>
        <end position="89"/>
    </location>
</feature>
<dbReference type="AlphaFoldDB" id="A0A916NM70"/>
<dbReference type="PANTHER" id="PTHR43133">
    <property type="entry name" value="RNA POLYMERASE ECF-TYPE SIGMA FACTO"/>
    <property type="match status" value="1"/>
</dbReference>
<dbReference type="SUPFAM" id="SSF88946">
    <property type="entry name" value="Sigma2 domain of RNA polymerase sigma factors"/>
    <property type="match status" value="1"/>
</dbReference>
<dbReference type="PANTHER" id="PTHR43133:SF8">
    <property type="entry name" value="RNA POLYMERASE SIGMA FACTOR HI_1459-RELATED"/>
    <property type="match status" value="1"/>
</dbReference>
<evidence type="ECO:0000313" key="8">
    <source>
        <dbReference type="EMBL" id="CAG5004719.1"/>
    </source>
</evidence>
<protein>
    <submittedName>
        <fullName evidence="8">ECF RNA polymerase sigma factor SigE</fullName>
    </submittedName>
</protein>
<keyword evidence="5" id="KW-0804">Transcription</keyword>
<dbReference type="InterPro" id="IPR039425">
    <property type="entry name" value="RNA_pol_sigma-70-like"/>
</dbReference>
<dbReference type="Proteomes" id="UP000680038">
    <property type="component" value="Unassembled WGS sequence"/>
</dbReference>
<dbReference type="InterPro" id="IPR036388">
    <property type="entry name" value="WH-like_DNA-bd_sf"/>
</dbReference>
<dbReference type="GO" id="GO:0016987">
    <property type="term" value="F:sigma factor activity"/>
    <property type="evidence" value="ECO:0007669"/>
    <property type="project" value="UniProtKB-KW"/>
</dbReference>
<name>A0A916NM70_9BACT</name>
<dbReference type="InterPro" id="IPR013324">
    <property type="entry name" value="RNA_pol_sigma_r3/r4-like"/>
</dbReference>
<evidence type="ECO:0000256" key="3">
    <source>
        <dbReference type="ARBA" id="ARBA00023082"/>
    </source>
</evidence>
<evidence type="ECO:0000259" key="6">
    <source>
        <dbReference type="Pfam" id="PF04542"/>
    </source>
</evidence>
<dbReference type="SUPFAM" id="SSF88659">
    <property type="entry name" value="Sigma3 and sigma4 domains of RNA polymerase sigma factors"/>
    <property type="match status" value="1"/>
</dbReference>
<dbReference type="InterPro" id="IPR014284">
    <property type="entry name" value="RNA_pol_sigma-70_dom"/>
</dbReference>
<accession>A0A916NM70</accession>
<evidence type="ECO:0000256" key="2">
    <source>
        <dbReference type="ARBA" id="ARBA00023015"/>
    </source>
</evidence>
<evidence type="ECO:0000256" key="5">
    <source>
        <dbReference type="ARBA" id="ARBA00023163"/>
    </source>
</evidence>
<keyword evidence="3" id="KW-0731">Sigma factor</keyword>
<keyword evidence="2" id="KW-0805">Transcription regulation</keyword>
<evidence type="ECO:0000313" key="9">
    <source>
        <dbReference type="Proteomes" id="UP000680038"/>
    </source>
</evidence>